<evidence type="ECO:0000256" key="7">
    <source>
        <dbReference type="SAM" id="Phobius"/>
    </source>
</evidence>
<feature type="transmembrane region" description="Helical" evidence="7">
    <location>
        <begin position="321"/>
        <end position="342"/>
    </location>
</feature>
<comment type="caution">
    <text evidence="8">The sequence shown here is derived from an EMBL/GenBank/DDBJ whole genome shotgun (WGS) entry which is preliminary data.</text>
</comment>
<comment type="subcellular location">
    <subcellularLocation>
        <location evidence="1">Membrane</location>
        <topology evidence="1">Multi-pass membrane protein</topology>
    </subcellularLocation>
</comment>
<keyword evidence="2" id="KW-0813">Transport</keyword>
<accession>A0A9W8YL11</accession>
<evidence type="ECO:0000256" key="5">
    <source>
        <dbReference type="ARBA" id="ARBA00023136"/>
    </source>
</evidence>
<dbReference type="GO" id="GO:0016020">
    <property type="term" value="C:membrane"/>
    <property type="evidence" value="ECO:0007669"/>
    <property type="project" value="UniProtKB-SubCell"/>
</dbReference>
<evidence type="ECO:0000256" key="2">
    <source>
        <dbReference type="ARBA" id="ARBA00022448"/>
    </source>
</evidence>
<evidence type="ECO:0000256" key="6">
    <source>
        <dbReference type="SAM" id="MobiDB-lite"/>
    </source>
</evidence>
<dbReference type="EMBL" id="JAPEVB010000005">
    <property type="protein sequence ID" value="KAJ4387485.1"/>
    <property type="molecule type" value="Genomic_DNA"/>
</dbReference>
<feature type="region of interest" description="Disordered" evidence="6">
    <location>
        <begin position="1"/>
        <end position="28"/>
    </location>
</feature>
<protein>
    <recommendedName>
        <fullName evidence="10">Amino acid transporter</fullName>
    </recommendedName>
</protein>
<feature type="transmembrane region" description="Helical" evidence="7">
    <location>
        <begin position="193"/>
        <end position="215"/>
    </location>
</feature>
<feature type="compositionally biased region" description="Polar residues" evidence="6">
    <location>
        <begin position="1"/>
        <end position="15"/>
    </location>
</feature>
<evidence type="ECO:0000256" key="4">
    <source>
        <dbReference type="ARBA" id="ARBA00022989"/>
    </source>
</evidence>
<dbReference type="InterPro" id="IPR002293">
    <property type="entry name" value="AA/rel_permease1"/>
</dbReference>
<feature type="transmembrane region" description="Helical" evidence="7">
    <location>
        <begin position="167"/>
        <end position="187"/>
    </location>
</feature>
<reference evidence="8" key="1">
    <citation type="submission" date="2022-10" db="EMBL/GenBank/DDBJ databases">
        <title>Tapping the CABI collections for fungal endophytes: first genome assemblies for Collariella, Neodidymelliopsis, Ascochyta clinopodiicola, Didymella pomorum, Didymosphaeria variabile, Neocosmospora piperis and Neocucurbitaria cava.</title>
        <authorList>
            <person name="Hill R."/>
        </authorList>
    </citation>
    <scope>NUCLEOTIDE SEQUENCE</scope>
    <source>
        <strain evidence="8">IMI 355082</strain>
    </source>
</reference>
<evidence type="ECO:0000313" key="9">
    <source>
        <dbReference type="Proteomes" id="UP001140453"/>
    </source>
</evidence>
<evidence type="ECO:0008006" key="10">
    <source>
        <dbReference type="Google" id="ProtNLM"/>
    </source>
</evidence>
<feature type="transmembrane region" description="Helical" evidence="7">
    <location>
        <begin position="278"/>
        <end position="301"/>
    </location>
</feature>
<dbReference type="PIRSF" id="PIRSF006060">
    <property type="entry name" value="AA_transporter"/>
    <property type="match status" value="1"/>
</dbReference>
<keyword evidence="4 7" id="KW-1133">Transmembrane helix</keyword>
<gene>
    <name evidence="8" type="ORF">N0V93_008077</name>
</gene>
<sequence>MDSVISQQDDLNSKNPVDDQSCLQDSTSHSVGSTDAGLHAELSLLSIVATGWNICNSWAAIAATMAISIASGGPMTLLYGIMIMFVLGGSAALSMAEIASVYPTAGGQYHWTSILAPDKFSRGLSYWCGILNTFGWIASIAGFIVTFPSIILALVSFWHPGYILQSWHAFLIFQTLNLLFTAYNIFLLKRSAWVMKVGFFMSIIAFFVITTTCLAESNPKGTNVAVWNRFENTSGWSSDAIVFFSGLVNPNFIYSGLDGAVHLAEECANAAVVVPRALISTVIIGFITAFGFAVAMCYSYHEFDTVLASTFPALEVFYQATLSKQVATFFAITIAIINLFAITGAQQTASRLVYSFARDDAVVLSSYLSRIHARWDVPVPALLFNGFCVFLLGCINLGSTSAFNALVSTGMILSQLSYAFPAVLMLYHRALGTMDKVMPVDQIRFRLPFGVGPIANILTIVLALLGLVFYDFPTVVPVTAANMNYASAVIGVMALVAIANWFWYARNCYHGPRLGGVH</sequence>
<feature type="transmembrane region" description="Helical" evidence="7">
    <location>
        <begin position="77"/>
        <end position="96"/>
    </location>
</feature>
<dbReference type="PANTHER" id="PTHR45649:SF19">
    <property type="entry name" value="TRANSPORTER, PUTATIVE (EUROFUNG)-RELATED"/>
    <property type="match status" value="1"/>
</dbReference>
<dbReference type="Proteomes" id="UP001140453">
    <property type="component" value="Unassembled WGS sequence"/>
</dbReference>
<dbReference type="PANTHER" id="PTHR45649">
    <property type="entry name" value="AMINO-ACID PERMEASE BAT1"/>
    <property type="match status" value="1"/>
</dbReference>
<dbReference type="Gene3D" id="1.20.1740.10">
    <property type="entry name" value="Amino acid/polyamine transporter I"/>
    <property type="match status" value="1"/>
</dbReference>
<feature type="transmembrane region" description="Helical" evidence="7">
    <location>
        <begin position="405"/>
        <end position="427"/>
    </location>
</feature>
<dbReference type="Pfam" id="PF13520">
    <property type="entry name" value="AA_permease_2"/>
    <property type="match status" value="1"/>
</dbReference>
<feature type="transmembrane region" description="Helical" evidence="7">
    <location>
        <begin position="44"/>
        <end position="70"/>
    </location>
</feature>
<evidence type="ECO:0000313" key="8">
    <source>
        <dbReference type="EMBL" id="KAJ4387485.1"/>
    </source>
</evidence>
<feature type="transmembrane region" description="Helical" evidence="7">
    <location>
        <begin position="134"/>
        <end position="155"/>
    </location>
</feature>
<evidence type="ECO:0000256" key="3">
    <source>
        <dbReference type="ARBA" id="ARBA00022692"/>
    </source>
</evidence>
<dbReference type="GO" id="GO:0022857">
    <property type="term" value="F:transmembrane transporter activity"/>
    <property type="evidence" value="ECO:0007669"/>
    <property type="project" value="InterPro"/>
</dbReference>
<keyword evidence="9" id="KW-1185">Reference proteome</keyword>
<feature type="transmembrane region" description="Helical" evidence="7">
    <location>
        <begin position="447"/>
        <end position="470"/>
    </location>
</feature>
<organism evidence="8 9">
    <name type="scientific">Gnomoniopsis smithogilvyi</name>
    <dbReference type="NCBI Taxonomy" id="1191159"/>
    <lineage>
        <taxon>Eukaryota</taxon>
        <taxon>Fungi</taxon>
        <taxon>Dikarya</taxon>
        <taxon>Ascomycota</taxon>
        <taxon>Pezizomycotina</taxon>
        <taxon>Sordariomycetes</taxon>
        <taxon>Sordariomycetidae</taxon>
        <taxon>Diaporthales</taxon>
        <taxon>Gnomoniaceae</taxon>
        <taxon>Gnomoniopsis</taxon>
    </lineage>
</organism>
<evidence type="ECO:0000256" key="1">
    <source>
        <dbReference type="ARBA" id="ARBA00004141"/>
    </source>
</evidence>
<feature type="transmembrane region" description="Helical" evidence="7">
    <location>
        <begin position="379"/>
        <end position="399"/>
    </location>
</feature>
<dbReference type="OrthoDB" id="4476201at2759"/>
<feature type="transmembrane region" description="Helical" evidence="7">
    <location>
        <begin position="485"/>
        <end position="504"/>
    </location>
</feature>
<keyword evidence="3 7" id="KW-0812">Transmembrane</keyword>
<name>A0A9W8YL11_9PEZI</name>
<keyword evidence="5 7" id="KW-0472">Membrane</keyword>
<dbReference type="AlphaFoldDB" id="A0A9W8YL11"/>
<proteinExistence type="predicted"/>